<evidence type="ECO:0000313" key="1">
    <source>
        <dbReference type="EMBL" id="WOO31834.1"/>
    </source>
</evidence>
<dbReference type="Proteomes" id="UP001303211">
    <property type="component" value="Chromosome"/>
</dbReference>
<dbReference type="InterPro" id="IPR045584">
    <property type="entry name" value="Pilin-like"/>
</dbReference>
<dbReference type="SUPFAM" id="SSF54523">
    <property type="entry name" value="Pili subunits"/>
    <property type="match status" value="1"/>
</dbReference>
<protein>
    <submittedName>
        <fullName evidence="1">Prepilin-type N-terminal cleavage/methylation domain-containing protein</fullName>
    </submittedName>
</protein>
<accession>A0ABZ0J4G8</accession>
<dbReference type="Gene3D" id="3.30.700.10">
    <property type="entry name" value="Glycoprotein, Type 4 Pilin"/>
    <property type="match status" value="1"/>
</dbReference>
<dbReference type="RefSeq" id="WP_317701303.1">
    <property type="nucleotide sequence ID" value="NZ_CP136921.1"/>
</dbReference>
<keyword evidence="2" id="KW-1185">Reference proteome</keyword>
<proteinExistence type="predicted"/>
<sequence>MSVRSMNRGLRSTRAGASGFTLLELLVVLALAAVAVTIVGGSAQSFMARAQYHQAVREVASQLGQARSLCVQEGRSVVVSYEPQARQLTVDGQHPVHVPDAVGVSWNAVEQQQPGQTGQIIFVFNADGGARGGLLTISRAGQGTTFRVNWLLGTVEQAPAS</sequence>
<dbReference type="PROSITE" id="PS00409">
    <property type="entry name" value="PROKAR_NTER_METHYL"/>
    <property type="match status" value="1"/>
</dbReference>
<dbReference type="Pfam" id="PF07963">
    <property type="entry name" value="N_methyl"/>
    <property type="match status" value="1"/>
</dbReference>
<evidence type="ECO:0000313" key="2">
    <source>
        <dbReference type="Proteomes" id="UP001303211"/>
    </source>
</evidence>
<gene>
    <name evidence="1" type="ORF">P4826_15750</name>
</gene>
<organism evidence="1 2">
    <name type="scientific">Diaphorobacter limosus</name>
    <dbReference type="NCBI Taxonomy" id="3036128"/>
    <lineage>
        <taxon>Bacteria</taxon>
        <taxon>Pseudomonadati</taxon>
        <taxon>Pseudomonadota</taxon>
        <taxon>Betaproteobacteria</taxon>
        <taxon>Burkholderiales</taxon>
        <taxon>Comamonadaceae</taxon>
        <taxon>Diaphorobacter</taxon>
    </lineage>
</organism>
<dbReference type="EMBL" id="CP136921">
    <property type="protein sequence ID" value="WOO31834.1"/>
    <property type="molecule type" value="Genomic_DNA"/>
</dbReference>
<dbReference type="InterPro" id="IPR012902">
    <property type="entry name" value="N_methyl_site"/>
</dbReference>
<reference evidence="1 2" key="1">
    <citation type="submission" date="2023-03" db="EMBL/GenBank/DDBJ databases">
        <title>Diaphorobacter basophil sp. nov., isolated from a sewage-treatment plant.</title>
        <authorList>
            <person name="Yang K."/>
        </authorList>
    </citation>
    <scope>NUCLEOTIDE SEQUENCE [LARGE SCALE GENOMIC DNA]</scope>
    <source>
        <strain evidence="1 2">Y-1</strain>
    </source>
</reference>
<name>A0ABZ0J4G8_9BURK</name>
<dbReference type="NCBIfam" id="TIGR02532">
    <property type="entry name" value="IV_pilin_GFxxxE"/>
    <property type="match status" value="1"/>
</dbReference>